<dbReference type="PANTHER" id="PTHR33164:SF43">
    <property type="entry name" value="HTH-TYPE TRANSCRIPTIONAL REPRESSOR YETL"/>
    <property type="match status" value="1"/>
</dbReference>
<dbReference type="Pfam" id="PF12802">
    <property type="entry name" value="MarR_2"/>
    <property type="match status" value="1"/>
</dbReference>
<dbReference type="InterPro" id="IPR039422">
    <property type="entry name" value="MarR/SlyA-like"/>
</dbReference>
<accession>A0ABQ5T6F1</accession>
<dbReference type="Proteomes" id="UP001143509">
    <property type="component" value="Unassembled WGS sequence"/>
</dbReference>
<dbReference type="InterPro" id="IPR036388">
    <property type="entry name" value="WH-like_DNA-bd_sf"/>
</dbReference>
<gene>
    <name evidence="2" type="ORF">GCM10017620_11400</name>
</gene>
<name>A0ABQ5T6F1_9CAUL</name>
<feature type="domain" description="HTH marR-type" evidence="1">
    <location>
        <begin position="1"/>
        <end position="96"/>
    </location>
</feature>
<dbReference type="PRINTS" id="PR00598">
    <property type="entry name" value="HTHMARR"/>
</dbReference>
<dbReference type="SUPFAM" id="SSF46785">
    <property type="entry name" value="Winged helix' DNA-binding domain"/>
    <property type="match status" value="1"/>
</dbReference>
<organism evidence="2 3">
    <name type="scientific">Brevundimonas intermedia</name>
    <dbReference type="NCBI Taxonomy" id="74315"/>
    <lineage>
        <taxon>Bacteria</taxon>
        <taxon>Pseudomonadati</taxon>
        <taxon>Pseudomonadota</taxon>
        <taxon>Alphaproteobacteria</taxon>
        <taxon>Caulobacterales</taxon>
        <taxon>Caulobacteraceae</taxon>
        <taxon>Brevundimonas</taxon>
    </lineage>
</organism>
<dbReference type="PANTHER" id="PTHR33164">
    <property type="entry name" value="TRANSCRIPTIONAL REGULATOR, MARR FAMILY"/>
    <property type="match status" value="1"/>
</dbReference>
<dbReference type="SMART" id="SM00347">
    <property type="entry name" value="HTH_MARR"/>
    <property type="match status" value="1"/>
</dbReference>
<evidence type="ECO:0000313" key="2">
    <source>
        <dbReference type="EMBL" id="GLK48167.1"/>
    </source>
</evidence>
<keyword evidence="3" id="KW-1185">Reference proteome</keyword>
<comment type="caution">
    <text evidence="2">The sequence shown here is derived from an EMBL/GenBank/DDBJ whole genome shotgun (WGS) entry which is preliminary data.</text>
</comment>
<dbReference type="Gene3D" id="1.10.10.10">
    <property type="entry name" value="Winged helix-like DNA-binding domain superfamily/Winged helix DNA-binding domain"/>
    <property type="match status" value="1"/>
</dbReference>
<protein>
    <recommendedName>
        <fullName evidence="1">HTH marR-type domain-containing protein</fullName>
    </recommendedName>
</protein>
<dbReference type="EMBL" id="BSFD01000002">
    <property type="protein sequence ID" value="GLK48167.1"/>
    <property type="molecule type" value="Genomic_DNA"/>
</dbReference>
<evidence type="ECO:0000259" key="1">
    <source>
        <dbReference type="PROSITE" id="PS50995"/>
    </source>
</evidence>
<dbReference type="InterPro" id="IPR000835">
    <property type="entry name" value="HTH_MarR-typ"/>
</dbReference>
<sequence length="115" mass="12353">MKHAPQGLTQSELADGLQLSEPTLSRRVTRLLADGLVSKHRLPGDGRANLIKLEPAGLKALDGSETTAALDRELLFQGLSNEDLEAALRVLDVLAARMEDPLESEIEAEAEITAV</sequence>
<reference evidence="2" key="1">
    <citation type="journal article" date="2014" name="Int. J. Syst. Evol. Microbiol.">
        <title>Complete genome of a new Firmicutes species belonging to the dominant human colonic microbiota ('Ruminococcus bicirculans') reveals two chromosomes and a selective capacity to utilize plant glucans.</title>
        <authorList>
            <consortium name="NISC Comparative Sequencing Program"/>
            <person name="Wegmann U."/>
            <person name="Louis P."/>
            <person name="Goesmann A."/>
            <person name="Henrissat B."/>
            <person name="Duncan S.H."/>
            <person name="Flint H.J."/>
        </authorList>
    </citation>
    <scope>NUCLEOTIDE SEQUENCE</scope>
    <source>
        <strain evidence="2">VKM B-1499</strain>
    </source>
</reference>
<evidence type="ECO:0000313" key="3">
    <source>
        <dbReference type="Proteomes" id="UP001143509"/>
    </source>
</evidence>
<dbReference type="InterPro" id="IPR036390">
    <property type="entry name" value="WH_DNA-bd_sf"/>
</dbReference>
<dbReference type="PROSITE" id="PS50995">
    <property type="entry name" value="HTH_MARR_2"/>
    <property type="match status" value="1"/>
</dbReference>
<proteinExistence type="predicted"/>
<reference evidence="2" key="2">
    <citation type="submission" date="2023-01" db="EMBL/GenBank/DDBJ databases">
        <authorList>
            <person name="Sun Q."/>
            <person name="Evtushenko L."/>
        </authorList>
    </citation>
    <scope>NUCLEOTIDE SEQUENCE</scope>
    <source>
        <strain evidence="2">VKM B-1499</strain>
    </source>
</reference>